<evidence type="ECO:0000313" key="3">
    <source>
        <dbReference type="Proteomes" id="UP000318313"/>
    </source>
</evidence>
<dbReference type="OrthoDB" id="983203at2"/>
<name>A0A518IB31_9PLAN</name>
<gene>
    <name evidence="2" type="ORF">Enr17x_23420</name>
</gene>
<dbReference type="AlphaFoldDB" id="A0A518IB31"/>
<reference evidence="2 3" key="1">
    <citation type="submission" date="2019-03" db="EMBL/GenBank/DDBJ databases">
        <title>Deep-cultivation of Planctomycetes and their phenomic and genomic characterization uncovers novel biology.</title>
        <authorList>
            <person name="Wiegand S."/>
            <person name="Jogler M."/>
            <person name="Boedeker C."/>
            <person name="Pinto D."/>
            <person name="Vollmers J."/>
            <person name="Rivas-Marin E."/>
            <person name="Kohn T."/>
            <person name="Peeters S.H."/>
            <person name="Heuer A."/>
            <person name="Rast P."/>
            <person name="Oberbeckmann S."/>
            <person name="Bunk B."/>
            <person name="Jeske O."/>
            <person name="Meyerdierks A."/>
            <person name="Storesund J.E."/>
            <person name="Kallscheuer N."/>
            <person name="Luecker S."/>
            <person name="Lage O.M."/>
            <person name="Pohl T."/>
            <person name="Merkel B.J."/>
            <person name="Hornburger P."/>
            <person name="Mueller R.-W."/>
            <person name="Bruemmer F."/>
            <person name="Labrenz M."/>
            <person name="Spormann A.M."/>
            <person name="Op den Camp H."/>
            <person name="Overmann J."/>
            <person name="Amann R."/>
            <person name="Jetten M.S.M."/>
            <person name="Mascher T."/>
            <person name="Medema M.H."/>
            <person name="Devos D.P."/>
            <person name="Kaster A.-K."/>
            <person name="Ovreas L."/>
            <person name="Rohde M."/>
            <person name="Galperin M.Y."/>
            <person name="Jogler C."/>
        </authorList>
    </citation>
    <scope>NUCLEOTIDE SEQUENCE [LARGE SCALE GENOMIC DNA]</scope>
    <source>
        <strain evidence="2 3">Enr17</strain>
    </source>
</reference>
<proteinExistence type="predicted"/>
<evidence type="ECO:0000256" key="1">
    <source>
        <dbReference type="SAM" id="Phobius"/>
    </source>
</evidence>
<dbReference type="EMBL" id="CP037452">
    <property type="protein sequence ID" value="QDV50304.1"/>
    <property type="molecule type" value="Genomic_DNA"/>
</dbReference>
<keyword evidence="1" id="KW-1133">Transmembrane helix</keyword>
<sequence length="236" mass="27362">MNESAKDTRKQNWEYKLFYSLVSIIPLYLVFYFAGDVYYMRGGPEENPPFDFPVPNSVDQLLNEMDLGSIAFNAPTEINIDDTPQIQLILSLTDTAEQLKQSITAAGDKLGAKIKVSNRMEARLTGYQFQITKVTPEVQAVSRNEQTEWKWEIEPKEAGRHNLYLTINALLEIDGQSTPRSIKTFDKQIEVHVTTTQWAKRFFEKNWQWLWTALLVPVVVWLWKRLNHKPEIPLAD</sequence>
<protein>
    <submittedName>
        <fullName evidence="2">Uncharacterized protein</fullName>
    </submittedName>
</protein>
<accession>A0A518IB31</accession>
<keyword evidence="3" id="KW-1185">Reference proteome</keyword>
<dbReference type="RefSeq" id="WP_145308707.1">
    <property type="nucleotide sequence ID" value="NZ_CP037452.1"/>
</dbReference>
<feature type="transmembrane region" description="Helical" evidence="1">
    <location>
        <begin position="17"/>
        <end position="34"/>
    </location>
</feature>
<keyword evidence="1" id="KW-0472">Membrane</keyword>
<evidence type="ECO:0000313" key="2">
    <source>
        <dbReference type="EMBL" id="QDV50304.1"/>
    </source>
</evidence>
<organism evidence="2 3">
    <name type="scientific">Gimesia fumaroli</name>
    <dbReference type="NCBI Taxonomy" id="2527976"/>
    <lineage>
        <taxon>Bacteria</taxon>
        <taxon>Pseudomonadati</taxon>
        <taxon>Planctomycetota</taxon>
        <taxon>Planctomycetia</taxon>
        <taxon>Planctomycetales</taxon>
        <taxon>Planctomycetaceae</taxon>
        <taxon>Gimesia</taxon>
    </lineage>
</organism>
<keyword evidence="1" id="KW-0812">Transmembrane</keyword>
<dbReference type="KEGG" id="gfm:Enr17x_23420"/>
<dbReference type="Proteomes" id="UP000318313">
    <property type="component" value="Chromosome"/>
</dbReference>